<reference evidence="2 4" key="1">
    <citation type="journal article" date="2014" name="BMC Genomics">
        <title>Genome sequence of Anopheles sinensis provides insight into genetics basis of mosquito competence for malaria parasites.</title>
        <authorList>
            <person name="Zhou D."/>
            <person name="Zhang D."/>
            <person name="Ding G."/>
            <person name="Shi L."/>
            <person name="Hou Q."/>
            <person name="Ye Y."/>
            <person name="Xu Y."/>
            <person name="Zhou H."/>
            <person name="Xiong C."/>
            <person name="Li S."/>
            <person name="Yu J."/>
            <person name="Hong S."/>
            <person name="Yu X."/>
            <person name="Zou P."/>
            <person name="Chen C."/>
            <person name="Chang X."/>
            <person name="Wang W."/>
            <person name="Lv Y."/>
            <person name="Sun Y."/>
            <person name="Ma L."/>
            <person name="Shen B."/>
            <person name="Zhu C."/>
        </authorList>
    </citation>
    <scope>NUCLEOTIDE SEQUENCE [LARGE SCALE GENOMIC DNA]</scope>
</reference>
<keyword evidence="2" id="KW-0675">Receptor</keyword>
<dbReference type="Proteomes" id="UP000030765">
    <property type="component" value="Unassembled WGS sequence"/>
</dbReference>
<name>A0A084W5B4_ANOSI</name>
<reference evidence="3" key="2">
    <citation type="submission" date="2020-05" db="UniProtKB">
        <authorList>
            <consortium name="EnsemblMetazoa"/>
        </authorList>
    </citation>
    <scope>IDENTIFICATION</scope>
</reference>
<sequence length="77" mass="8217">MGAAYDKALTESKRSGRSSSSERSNATQRTTTCIWRIGPISGGIWNALGRSLCQPVKVHQSSRQLGTMVCSTGGSEQ</sequence>
<evidence type="ECO:0000313" key="4">
    <source>
        <dbReference type="Proteomes" id="UP000030765"/>
    </source>
</evidence>
<evidence type="ECO:0000313" key="2">
    <source>
        <dbReference type="EMBL" id="KFB45408.1"/>
    </source>
</evidence>
<accession>A0A084W5B4</accession>
<dbReference type="EMBL" id="ATLV01020572">
    <property type="status" value="NOT_ANNOTATED_CDS"/>
    <property type="molecule type" value="Genomic_DNA"/>
</dbReference>
<dbReference type="EMBL" id="KE525303">
    <property type="protein sequence ID" value="KFB45408.1"/>
    <property type="molecule type" value="Genomic_DNA"/>
</dbReference>
<proteinExistence type="predicted"/>
<protein>
    <submittedName>
        <fullName evidence="2 3">Cation-independent mannose-6-phosphate receptor</fullName>
    </submittedName>
</protein>
<dbReference type="AlphaFoldDB" id="A0A084W5B4"/>
<organism evidence="2">
    <name type="scientific">Anopheles sinensis</name>
    <name type="common">Mosquito</name>
    <dbReference type="NCBI Taxonomy" id="74873"/>
    <lineage>
        <taxon>Eukaryota</taxon>
        <taxon>Metazoa</taxon>
        <taxon>Ecdysozoa</taxon>
        <taxon>Arthropoda</taxon>
        <taxon>Hexapoda</taxon>
        <taxon>Insecta</taxon>
        <taxon>Pterygota</taxon>
        <taxon>Neoptera</taxon>
        <taxon>Endopterygota</taxon>
        <taxon>Diptera</taxon>
        <taxon>Nematocera</taxon>
        <taxon>Culicoidea</taxon>
        <taxon>Culicidae</taxon>
        <taxon>Anophelinae</taxon>
        <taxon>Anopheles</taxon>
    </lineage>
</organism>
<keyword evidence="4" id="KW-1185">Reference proteome</keyword>
<evidence type="ECO:0000313" key="3">
    <source>
        <dbReference type="EnsemblMetazoa" id="ASIC013338-PA"/>
    </source>
</evidence>
<gene>
    <name evidence="2" type="ORF">ZHAS_00013338</name>
</gene>
<dbReference type="VEuPathDB" id="VectorBase:ASIC013338"/>
<dbReference type="EnsemblMetazoa" id="ASIC013338-RA">
    <property type="protein sequence ID" value="ASIC013338-PA"/>
    <property type="gene ID" value="ASIC013338"/>
</dbReference>
<feature type="region of interest" description="Disordered" evidence="1">
    <location>
        <begin position="1"/>
        <end position="29"/>
    </location>
</feature>
<evidence type="ECO:0000256" key="1">
    <source>
        <dbReference type="SAM" id="MobiDB-lite"/>
    </source>
</evidence>